<dbReference type="Gene3D" id="1.10.287.130">
    <property type="match status" value="1"/>
</dbReference>
<dbReference type="Pfam" id="PF13426">
    <property type="entry name" value="PAS_9"/>
    <property type="match status" value="1"/>
</dbReference>
<dbReference type="AlphaFoldDB" id="A0A1G7CK49"/>
<keyword evidence="5" id="KW-0418">Kinase</keyword>
<dbReference type="Gene3D" id="3.30.450.40">
    <property type="match status" value="1"/>
</dbReference>
<name>A0A1G7CK49_9FLAO</name>
<feature type="domain" description="PAC" evidence="9">
    <location>
        <begin position="256"/>
        <end position="308"/>
    </location>
</feature>
<dbReference type="SMART" id="SM00086">
    <property type="entry name" value="PAC"/>
    <property type="match status" value="2"/>
</dbReference>
<dbReference type="CDD" id="cd00082">
    <property type="entry name" value="HisKA"/>
    <property type="match status" value="1"/>
</dbReference>
<evidence type="ECO:0000259" key="8">
    <source>
        <dbReference type="PROSITE" id="PS50112"/>
    </source>
</evidence>
<dbReference type="InterPro" id="IPR036097">
    <property type="entry name" value="HisK_dim/P_sf"/>
</dbReference>
<evidence type="ECO:0000313" key="11">
    <source>
        <dbReference type="Proteomes" id="UP000199321"/>
    </source>
</evidence>
<evidence type="ECO:0000256" key="4">
    <source>
        <dbReference type="ARBA" id="ARBA00022679"/>
    </source>
</evidence>
<dbReference type="SMART" id="SM00091">
    <property type="entry name" value="PAS"/>
    <property type="match status" value="2"/>
</dbReference>
<feature type="domain" description="PAC" evidence="9">
    <location>
        <begin position="128"/>
        <end position="180"/>
    </location>
</feature>
<protein>
    <recommendedName>
        <fullName evidence="2">histidine kinase</fullName>
        <ecNumber evidence="2">2.7.13.3</ecNumber>
    </recommendedName>
</protein>
<dbReference type="GO" id="GO:0000155">
    <property type="term" value="F:phosphorelay sensor kinase activity"/>
    <property type="evidence" value="ECO:0007669"/>
    <property type="project" value="InterPro"/>
</dbReference>
<dbReference type="SMART" id="SM00387">
    <property type="entry name" value="HATPase_c"/>
    <property type="match status" value="1"/>
</dbReference>
<dbReference type="PRINTS" id="PR00344">
    <property type="entry name" value="BCTRLSENSOR"/>
</dbReference>
<dbReference type="InterPro" id="IPR052162">
    <property type="entry name" value="Sensor_kinase/Photoreceptor"/>
</dbReference>
<keyword evidence="3" id="KW-0597">Phosphoprotein</keyword>
<dbReference type="InterPro" id="IPR035965">
    <property type="entry name" value="PAS-like_dom_sf"/>
</dbReference>
<evidence type="ECO:0000313" key="10">
    <source>
        <dbReference type="EMBL" id="SDE39748.1"/>
    </source>
</evidence>
<dbReference type="PROSITE" id="PS50113">
    <property type="entry name" value="PAC"/>
    <property type="match status" value="2"/>
</dbReference>
<dbReference type="CDD" id="cd00130">
    <property type="entry name" value="PAS"/>
    <property type="match status" value="2"/>
</dbReference>
<reference evidence="10 11" key="1">
    <citation type="submission" date="2016-10" db="EMBL/GenBank/DDBJ databases">
        <authorList>
            <person name="de Groot N.N."/>
        </authorList>
    </citation>
    <scope>NUCLEOTIDE SEQUENCE [LARGE SCALE GENOMIC DNA]</scope>
    <source>
        <strain evidence="10 11">DSM 16195</strain>
    </source>
</reference>
<evidence type="ECO:0000256" key="3">
    <source>
        <dbReference type="ARBA" id="ARBA00022553"/>
    </source>
</evidence>
<dbReference type="Pfam" id="PF08447">
    <property type="entry name" value="PAS_3"/>
    <property type="match status" value="1"/>
</dbReference>
<dbReference type="Gene3D" id="3.30.450.20">
    <property type="entry name" value="PAS domain"/>
    <property type="match status" value="2"/>
</dbReference>
<dbReference type="InterPro" id="IPR000014">
    <property type="entry name" value="PAS"/>
</dbReference>
<dbReference type="EC" id="2.7.13.3" evidence="2"/>
<feature type="domain" description="PAS" evidence="8">
    <location>
        <begin position="181"/>
        <end position="252"/>
    </location>
</feature>
<evidence type="ECO:0000259" key="7">
    <source>
        <dbReference type="PROSITE" id="PS50109"/>
    </source>
</evidence>
<dbReference type="SMART" id="SM00388">
    <property type="entry name" value="HisKA"/>
    <property type="match status" value="1"/>
</dbReference>
<dbReference type="InterPro" id="IPR013655">
    <property type="entry name" value="PAS_fold_3"/>
</dbReference>
<dbReference type="SMART" id="SM00065">
    <property type="entry name" value="GAF"/>
    <property type="match status" value="1"/>
</dbReference>
<evidence type="ECO:0000256" key="6">
    <source>
        <dbReference type="SAM" id="Coils"/>
    </source>
</evidence>
<dbReference type="STRING" id="227084.SAMN05421855_101429"/>
<organism evidence="10 11">
    <name type="scientific">Ulvibacter litoralis</name>
    <dbReference type="NCBI Taxonomy" id="227084"/>
    <lineage>
        <taxon>Bacteria</taxon>
        <taxon>Pseudomonadati</taxon>
        <taxon>Bacteroidota</taxon>
        <taxon>Flavobacteriia</taxon>
        <taxon>Flavobacteriales</taxon>
        <taxon>Flavobacteriaceae</taxon>
        <taxon>Ulvibacter</taxon>
    </lineage>
</organism>
<evidence type="ECO:0000256" key="5">
    <source>
        <dbReference type="ARBA" id="ARBA00022777"/>
    </source>
</evidence>
<dbReference type="RefSeq" id="WP_093139875.1">
    <property type="nucleotide sequence ID" value="NZ_BMWO01000001.1"/>
</dbReference>
<feature type="coiled-coil region" evidence="6">
    <location>
        <begin position="21"/>
        <end position="55"/>
    </location>
</feature>
<dbReference type="OrthoDB" id="9781208at2"/>
<evidence type="ECO:0000259" key="9">
    <source>
        <dbReference type="PROSITE" id="PS50113"/>
    </source>
</evidence>
<dbReference type="EMBL" id="FNBA01000001">
    <property type="protein sequence ID" value="SDE39748.1"/>
    <property type="molecule type" value="Genomic_DNA"/>
</dbReference>
<dbReference type="PROSITE" id="PS50109">
    <property type="entry name" value="HIS_KIN"/>
    <property type="match status" value="1"/>
</dbReference>
<dbReference type="InterPro" id="IPR003018">
    <property type="entry name" value="GAF"/>
</dbReference>
<dbReference type="InterPro" id="IPR003594">
    <property type="entry name" value="HATPase_dom"/>
</dbReference>
<feature type="domain" description="Histidine kinase" evidence="7">
    <location>
        <begin position="494"/>
        <end position="701"/>
    </location>
</feature>
<comment type="catalytic activity">
    <reaction evidence="1">
        <text>ATP + protein L-histidine = ADP + protein N-phospho-L-histidine.</text>
        <dbReference type="EC" id="2.7.13.3"/>
    </reaction>
</comment>
<dbReference type="SUPFAM" id="SSF47384">
    <property type="entry name" value="Homodimeric domain of signal transducing histidine kinase"/>
    <property type="match status" value="1"/>
</dbReference>
<sequence length="701" mass="79782">MTEEVSIEIMQKALLRERQARKEAESIALEASKEVHNLRQELKDANFKLASFDAKKNSEIENVFENVNDAYILVDEKGNLKKLNNFATELFNLGAGSKKKNIKDVIYYDDLALYKKAFKKVLTEGAIKNFKIRIYKGNGEIRLLQINGIGIYDTEGNPIGAHGIARDVTEDVSIKNQIEEQKEQLDIIIKNSPVGITLFKEFYKGILVINPALLDMLGYTREEFFEVEETNLTYPEDQEITDKYQKMLTSGEVDSYRLEKRYLKKDGSILWTNTYAKSIKGEDGKIKYHVGIVEDITSIRQKTLALDYINTIAISILGKIDIYEIAKIITGQIASYLETNYCELYLVNKEKGTFKKITGFDYVEQFNSPINDDLEIELENSIVGTVVKTGIAFIENDTTANPNYVFNDKVRLSQMAVPIINNGEIIGVINVEDKERNYYTDDNLEVLENIAGIVSMQLKNAINHIERIKAEDENKKLLIRLEHSNRELQDYAHIVSHDLKSPLRGISSLMSWIKEDHLASINAEVMSSFNLIDSKLQLMDGLITGILQYSSIDLENGTNEAVDINEVFQDIFKTLHVPNTINIEVIGVFPIISAHKVRIQQLFQNLISNAIKYNDKDRGEIYLSYSKDTDGYIFSVKDNGVGISEQFHERIFKMFSKLTNDIDSTGIGLSIVKKIVDLYDGEVWLESEEGVGTEFFIKLKQ</sequence>
<dbReference type="PROSITE" id="PS50112">
    <property type="entry name" value="PAS"/>
    <property type="match status" value="1"/>
</dbReference>
<proteinExistence type="predicted"/>
<dbReference type="InterPro" id="IPR001610">
    <property type="entry name" value="PAC"/>
</dbReference>
<dbReference type="PANTHER" id="PTHR43304:SF1">
    <property type="entry name" value="PAC DOMAIN-CONTAINING PROTEIN"/>
    <property type="match status" value="1"/>
</dbReference>
<gene>
    <name evidence="10" type="ORF">SAMN05421855_101429</name>
</gene>
<keyword evidence="6" id="KW-0175">Coiled coil</keyword>
<dbReference type="InterPro" id="IPR036890">
    <property type="entry name" value="HATPase_C_sf"/>
</dbReference>
<dbReference type="InterPro" id="IPR004358">
    <property type="entry name" value="Sig_transdc_His_kin-like_C"/>
</dbReference>
<keyword evidence="4" id="KW-0808">Transferase</keyword>
<evidence type="ECO:0000256" key="1">
    <source>
        <dbReference type="ARBA" id="ARBA00000085"/>
    </source>
</evidence>
<dbReference type="Pfam" id="PF02518">
    <property type="entry name" value="HATPase_c"/>
    <property type="match status" value="1"/>
</dbReference>
<dbReference type="Pfam" id="PF13185">
    <property type="entry name" value="GAF_2"/>
    <property type="match status" value="1"/>
</dbReference>
<dbReference type="PANTHER" id="PTHR43304">
    <property type="entry name" value="PHYTOCHROME-LIKE PROTEIN CPH1"/>
    <property type="match status" value="1"/>
</dbReference>
<dbReference type="NCBIfam" id="TIGR00229">
    <property type="entry name" value="sensory_box"/>
    <property type="match status" value="2"/>
</dbReference>
<accession>A0A1G7CK49</accession>
<dbReference type="Pfam" id="PF13188">
    <property type="entry name" value="PAS_8"/>
    <property type="match status" value="1"/>
</dbReference>
<dbReference type="InterPro" id="IPR000700">
    <property type="entry name" value="PAS-assoc_C"/>
</dbReference>
<dbReference type="InterPro" id="IPR003661">
    <property type="entry name" value="HisK_dim/P_dom"/>
</dbReference>
<dbReference type="InterPro" id="IPR029016">
    <property type="entry name" value="GAF-like_dom_sf"/>
</dbReference>
<keyword evidence="11" id="KW-1185">Reference proteome</keyword>
<dbReference type="SUPFAM" id="SSF55781">
    <property type="entry name" value="GAF domain-like"/>
    <property type="match status" value="1"/>
</dbReference>
<dbReference type="Gene3D" id="3.30.565.10">
    <property type="entry name" value="Histidine kinase-like ATPase, C-terminal domain"/>
    <property type="match status" value="1"/>
</dbReference>
<dbReference type="SUPFAM" id="SSF55785">
    <property type="entry name" value="PYP-like sensor domain (PAS domain)"/>
    <property type="match status" value="2"/>
</dbReference>
<evidence type="ECO:0000256" key="2">
    <source>
        <dbReference type="ARBA" id="ARBA00012438"/>
    </source>
</evidence>
<dbReference type="SUPFAM" id="SSF55874">
    <property type="entry name" value="ATPase domain of HSP90 chaperone/DNA topoisomerase II/histidine kinase"/>
    <property type="match status" value="1"/>
</dbReference>
<dbReference type="InterPro" id="IPR005467">
    <property type="entry name" value="His_kinase_dom"/>
</dbReference>
<dbReference type="Proteomes" id="UP000199321">
    <property type="component" value="Unassembled WGS sequence"/>
</dbReference>